<proteinExistence type="predicted"/>
<dbReference type="InterPro" id="IPR051873">
    <property type="entry name" value="KNR4/SMI1_regulator"/>
</dbReference>
<dbReference type="Gene3D" id="3.40.1580.10">
    <property type="entry name" value="SMI1/KNR4-like"/>
    <property type="match status" value="1"/>
</dbReference>
<dbReference type="AlphaFoldDB" id="A0A3A6PEL9"/>
<dbReference type="OrthoDB" id="6989522at2"/>
<dbReference type="EMBL" id="QXQB01000003">
    <property type="protein sequence ID" value="RJX38580.1"/>
    <property type="molecule type" value="Genomic_DNA"/>
</dbReference>
<evidence type="ECO:0000313" key="3">
    <source>
        <dbReference type="Proteomes" id="UP000267798"/>
    </source>
</evidence>
<organism evidence="2 3">
    <name type="scientific">Paenibacillus pinisoli</name>
    <dbReference type="NCBI Taxonomy" id="1276110"/>
    <lineage>
        <taxon>Bacteria</taxon>
        <taxon>Bacillati</taxon>
        <taxon>Bacillota</taxon>
        <taxon>Bacilli</taxon>
        <taxon>Bacillales</taxon>
        <taxon>Paenibacillaceae</taxon>
        <taxon>Paenibacillus</taxon>
    </lineage>
</organism>
<dbReference type="InterPro" id="IPR018958">
    <property type="entry name" value="Knr4/Smi1-like_dom"/>
</dbReference>
<dbReference type="SUPFAM" id="SSF160631">
    <property type="entry name" value="SMI1/KNR4-like"/>
    <property type="match status" value="1"/>
</dbReference>
<comment type="caution">
    <text evidence="2">The sequence shown here is derived from an EMBL/GenBank/DDBJ whole genome shotgun (WGS) entry which is preliminary data.</text>
</comment>
<dbReference type="Pfam" id="PF09346">
    <property type="entry name" value="SMI1_KNR4"/>
    <property type="match status" value="1"/>
</dbReference>
<gene>
    <name evidence="2" type="ORF">D3P09_13545</name>
</gene>
<dbReference type="SMART" id="SM00860">
    <property type="entry name" value="SMI1_KNR4"/>
    <property type="match status" value="1"/>
</dbReference>
<protein>
    <recommendedName>
        <fullName evidence="1">Knr4/Smi1-like domain-containing protein</fullName>
    </recommendedName>
</protein>
<accession>A0A3A6PEL9</accession>
<evidence type="ECO:0000313" key="2">
    <source>
        <dbReference type="EMBL" id="RJX38580.1"/>
    </source>
</evidence>
<dbReference type="RefSeq" id="WP_120110886.1">
    <property type="nucleotide sequence ID" value="NZ_QXQB01000003.1"/>
</dbReference>
<dbReference type="Proteomes" id="UP000267798">
    <property type="component" value="Unassembled WGS sequence"/>
</dbReference>
<reference evidence="2 3" key="1">
    <citation type="submission" date="2018-09" db="EMBL/GenBank/DDBJ databases">
        <title>Paenibacillus aracenensis nov. sp. isolated from a cave in southern Spain.</title>
        <authorList>
            <person name="Jurado V."/>
            <person name="Gutierrez-Patricio S."/>
            <person name="Gonzalez-Pimentel J.L."/>
            <person name="Miller A.Z."/>
            <person name="Laiz L."/>
            <person name="Saiz-Jimenez C."/>
        </authorList>
    </citation>
    <scope>NUCLEOTIDE SEQUENCE [LARGE SCALE GENOMIC DNA]</scope>
    <source>
        <strain evidence="2 3">JCM 19203</strain>
    </source>
</reference>
<feature type="domain" description="Knr4/Smi1-like" evidence="1">
    <location>
        <begin position="35"/>
        <end position="168"/>
    </location>
</feature>
<keyword evidence="3" id="KW-1185">Reference proteome</keyword>
<evidence type="ECO:0000259" key="1">
    <source>
        <dbReference type="SMART" id="SM00860"/>
    </source>
</evidence>
<dbReference type="PANTHER" id="PTHR47432:SF1">
    <property type="entry name" value="CELL WALL ASSEMBLY REGULATOR SMI1"/>
    <property type="match status" value="1"/>
</dbReference>
<dbReference type="PANTHER" id="PTHR47432">
    <property type="entry name" value="CELL WALL ASSEMBLY REGULATOR SMI1"/>
    <property type="match status" value="1"/>
</dbReference>
<name>A0A3A6PEL9_9BACL</name>
<sequence length="193" mass="22384">MKSGGDKQVAKDVWASILEHIEAVSHPIYESVNPPASENEITQLENALNVQLPDAFRRYLSVWNGQHELVPFIGYNSFLPIPDMIETWSMLSDMFEDEDEMDWVREDRIKPLIWSRKWIPFTEYEGSSHLILDLDPGVNGSIGQVFKFHSGMSYEEVIAQSFEEFSLEILKRLETNRFTVDDDVIAFDDLYFV</sequence>
<dbReference type="InterPro" id="IPR037883">
    <property type="entry name" value="Knr4/Smi1-like_sf"/>
</dbReference>